<dbReference type="KEGG" id="llu:AKJ09_08352"/>
<evidence type="ECO:0000256" key="4">
    <source>
        <dbReference type="SAM" id="MobiDB-lite"/>
    </source>
</evidence>
<feature type="compositionally biased region" description="Low complexity" evidence="4">
    <location>
        <begin position="254"/>
        <end position="270"/>
    </location>
</feature>
<evidence type="ECO:0000256" key="2">
    <source>
        <dbReference type="ARBA" id="ARBA00009477"/>
    </source>
</evidence>
<dbReference type="InterPro" id="IPR058624">
    <property type="entry name" value="MdtA-like_HH"/>
</dbReference>
<dbReference type="Pfam" id="PF25954">
    <property type="entry name" value="Beta-barrel_RND_2"/>
    <property type="match status" value="1"/>
</dbReference>
<comment type="subcellular location">
    <subcellularLocation>
        <location evidence="1">Cell envelope</location>
    </subcellularLocation>
</comment>
<feature type="domain" description="Multidrug resistance protein MdtA-like alpha-helical hairpin" evidence="5">
    <location>
        <begin position="35"/>
        <end position="110"/>
    </location>
</feature>
<dbReference type="FunFam" id="2.40.30.170:FF:000010">
    <property type="entry name" value="Efflux RND transporter periplasmic adaptor subunit"/>
    <property type="match status" value="1"/>
</dbReference>
<feature type="region of interest" description="Disordered" evidence="4">
    <location>
        <begin position="252"/>
        <end position="288"/>
    </location>
</feature>
<dbReference type="PANTHER" id="PTHR32347">
    <property type="entry name" value="EFFLUX SYSTEM COMPONENT YKNX-RELATED"/>
    <property type="match status" value="1"/>
</dbReference>
<dbReference type="GO" id="GO:0030313">
    <property type="term" value="C:cell envelope"/>
    <property type="evidence" value="ECO:0007669"/>
    <property type="project" value="UniProtKB-SubCell"/>
</dbReference>
<proteinExistence type="inferred from homology"/>
<dbReference type="GO" id="GO:0022857">
    <property type="term" value="F:transmembrane transporter activity"/>
    <property type="evidence" value="ECO:0007669"/>
    <property type="project" value="InterPro"/>
</dbReference>
<evidence type="ECO:0000313" key="8">
    <source>
        <dbReference type="EMBL" id="AKV01689.1"/>
    </source>
</evidence>
<evidence type="ECO:0000259" key="5">
    <source>
        <dbReference type="Pfam" id="PF25876"/>
    </source>
</evidence>
<reference evidence="8 9" key="1">
    <citation type="submission" date="2015-08" db="EMBL/GenBank/DDBJ databases">
        <authorList>
            <person name="Babu N.S."/>
            <person name="Beckwith C.J."/>
            <person name="Beseler K.G."/>
            <person name="Brison A."/>
            <person name="Carone J.V."/>
            <person name="Caskin T.P."/>
            <person name="Diamond M."/>
            <person name="Durham M.E."/>
            <person name="Foxe J.M."/>
            <person name="Go M."/>
            <person name="Henderson B.A."/>
            <person name="Jones I.B."/>
            <person name="McGettigan J.A."/>
            <person name="Micheletti S.J."/>
            <person name="Nasrallah M.E."/>
            <person name="Ortiz D."/>
            <person name="Piller C.R."/>
            <person name="Privatt S.R."/>
            <person name="Schneider S.L."/>
            <person name="Sharp S."/>
            <person name="Smith T.C."/>
            <person name="Stanton J.D."/>
            <person name="Ullery H.E."/>
            <person name="Wilson R.J."/>
            <person name="Serrano M.G."/>
            <person name="Buck G."/>
            <person name="Lee V."/>
            <person name="Wang Y."/>
            <person name="Carvalho R."/>
            <person name="Voegtly L."/>
            <person name="Shi R."/>
            <person name="Duckworth R."/>
            <person name="Johnson A."/>
            <person name="Loviza R."/>
            <person name="Walstead R."/>
            <person name="Shah Z."/>
            <person name="Kiflezghi M."/>
            <person name="Wade K."/>
            <person name="Ball S.L."/>
            <person name="Bradley K.W."/>
            <person name="Asai D.J."/>
            <person name="Bowman C.A."/>
            <person name="Russell D.A."/>
            <person name="Pope W.H."/>
            <person name="Jacobs-Sera D."/>
            <person name="Hendrix R.W."/>
            <person name="Hatfull G.F."/>
        </authorList>
    </citation>
    <scope>NUCLEOTIDE SEQUENCE [LARGE SCALE GENOMIC DNA]</scope>
    <source>
        <strain evidence="8 9">DSM 27648</strain>
    </source>
</reference>
<evidence type="ECO:0000313" key="9">
    <source>
        <dbReference type="Proteomes" id="UP000064967"/>
    </source>
</evidence>
<dbReference type="NCBIfam" id="TIGR01730">
    <property type="entry name" value="RND_mfp"/>
    <property type="match status" value="1"/>
</dbReference>
<dbReference type="PATRIC" id="fig|1391654.3.peg.8461"/>
<accession>A0A0K1Q7I4</accession>
<organism evidence="8 9">
    <name type="scientific">Labilithrix luteola</name>
    <dbReference type="NCBI Taxonomy" id="1391654"/>
    <lineage>
        <taxon>Bacteria</taxon>
        <taxon>Pseudomonadati</taxon>
        <taxon>Myxococcota</taxon>
        <taxon>Polyangia</taxon>
        <taxon>Polyangiales</taxon>
        <taxon>Labilitrichaceae</taxon>
        <taxon>Labilithrix</taxon>
    </lineage>
</organism>
<dbReference type="InterPro" id="IPR058625">
    <property type="entry name" value="MdtA-like_BSH"/>
</dbReference>
<dbReference type="STRING" id="1391654.AKJ09_08352"/>
<evidence type="ECO:0000259" key="7">
    <source>
        <dbReference type="Pfam" id="PF25954"/>
    </source>
</evidence>
<dbReference type="AlphaFoldDB" id="A0A0K1Q7I4"/>
<dbReference type="InterPro" id="IPR006143">
    <property type="entry name" value="RND_pump_MFP"/>
</dbReference>
<dbReference type="Gene3D" id="2.40.50.100">
    <property type="match status" value="2"/>
</dbReference>
<feature type="domain" description="Multidrug resistance protein MdtA-like barrel-sandwich hybrid" evidence="6">
    <location>
        <begin position="2"/>
        <end position="140"/>
    </location>
</feature>
<dbReference type="Gene3D" id="2.40.30.170">
    <property type="match status" value="1"/>
</dbReference>
<sequence length="360" mass="37190">MNVDYNSTVKKGELIAKLDPQLFQAAVEQAHANSLSAKAGVARAEAQEKDATLVLARTKALFEQTLASAADLQTAETNVNVMKAATDVAKASLAQAGASLHQAQVNLSYTDIFSPIDGTVISRSVDIGQTVAASLQAPVLFTIAEDLRKMQVHTSVAEGDVGRLQSGMDATFTVDAFPGQTFKGKVGQIRNAAQTVQNVVTYDAVIDVDNNDLRLRPGMTATVTILYAERDDVIAVPNSALRFRPPAEVASTLAPAGSGSAAPGGSFAGRHGPRPPGAGGPSGGARHEGNERRTIYVQRGGTPQPVNIVSGLSDGTVSEVVHGDLKPGDEVVVDVTISGKPASTSGGAPGGGPPRMGRMF</sequence>
<dbReference type="SUPFAM" id="SSF111369">
    <property type="entry name" value="HlyD-like secretion proteins"/>
    <property type="match status" value="1"/>
</dbReference>
<keyword evidence="3" id="KW-0175">Coiled coil</keyword>
<dbReference type="Pfam" id="PF25876">
    <property type="entry name" value="HH_MFP_RND"/>
    <property type="match status" value="1"/>
</dbReference>
<name>A0A0K1Q7I4_9BACT</name>
<dbReference type="Proteomes" id="UP000064967">
    <property type="component" value="Chromosome"/>
</dbReference>
<evidence type="ECO:0000256" key="1">
    <source>
        <dbReference type="ARBA" id="ARBA00004196"/>
    </source>
</evidence>
<dbReference type="EMBL" id="CP012333">
    <property type="protein sequence ID" value="AKV01689.1"/>
    <property type="molecule type" value="Genomic_DNA"/>
</dbReference>
<dbReference type="InterPro" id="IPR050465">
    <property type="entry name" value="UPF0194_transport"/>
</dbReference>
<evidence type="ECO:0000259" key="6">
    <source>
        <dbReference type="Pfam" id="PF25917"/>
    </source>
</evidence>
<dbReference type="InterPro" id="IPR058792">
    <property type="entry name" value="Beta-barrel_RND_2"/>
</dbReference>
<dbReference type="PANTHER" id="PTHR32347:SF14">
    <property type="entry name" value="EFFLUX SYSTEM COMPONENT YKNX-RELATED"/>
    <property type="match status" value="1"/>
</dbReference>
<feature type="region of interest" description="Disordered" evidence="4">
    <location>
        <begin position="339"/>
        <end position="360"/>
    </location>
</feature>
<gene>
    <name evidence="8" type="ORF">AKJ09_08352</name>
</gene>
<feature type="domain" description="CusB-like beta-barrel" evidence="7">
    <location>
        <begin position="153"/>
        <end position="225"/>
    </location>
</feature>
<protein>
    <submittedName>
        <fullName evidence="8">Macrolide-specific efflux protein MacA</fullName>
    </submittedName>
</protein>
<keyword evidence="9" id="KW-1185">Reference proteome</keyword>
<dbReference type="GO" id="GO:0016020">
    <property type="term" value="C:membrane"/>
    <property type="evidence" value="ECO:0007669"/>
    <property type="project" value="InterPro"/>
</dbReference>
<comment type="similarity">
    <text evidence="2">Belongs to the membrane fusion protein (MFP) (TC 8.A.1) family.</text>
</comment>
<evidence type="ECO:0000256" key="3">
    <source>
        <dbReference type="ARBA" id="ARBA00023054"/>
    </source>
</evidence>
<dbReference type="Pfam" id="PF25917">
    <property type="entry name" value="BSH_RND"/>
    <property type="match status" value="1"/>
</dbReference>